<sequence length="632" mass="72811">MAVISLAPLASETFLQNSEKRHSFRKSAGGLRFFSDALRRRDFPVRPTNINMNTRMASISTEDVKRREANHHPNLWDDAFIQSLGKPYEAPSNVKRAEKLITEIKGMFTEIATPDIRLPAHDFFERLSLIDNVERLGIDRHFRREIKAALDYVYRHWNGKAIGCGTHSLCTDPNTTALGLRILRLHRYSVSADVLEHFKGMDGQFLSFTNDIQKEIKCFLNLYRASLIAFPGEKVLDEAKAFTTTYLKEALKKIERSSLSREIELALEYDWHATLARLDARNYIDIYREDDSWGENIINKMPNMSNKKLLELAILDFNRIQALQEQELQAISRWVSESGLYKLSFARHRHVEYYFLAAGICGESEYSSFRLTLAKVSSLTTYLDDIYDTYGTVEELRLFTDAIKRWDPSATDYLPEYMKIVFMALYDASNEMARWAEKTQGRDTLDYARKVWEAHLDSCMQEAEWIAAGLIPTFEEYLEKATVSSGIRVGTLQPILTLDGSLPDNILPEVDYPSRFHELLCLCFRLRNDTISFKTEAARGEIASAIGCYMRDHPGSTEADALNSVTALMRERFKELDWEYLKPDNVPAISKDYAYAITRGFHLFYKERDGFRISAQDIKNHVTKLLIQPVKM</sequence>
<evidence type="ECO:0000259" key="6">
    <source>
        <dbReference type="Pfam" id="PF03936"/>
    </source>
</evidence>
<dbReference type="CDD" id="cd00684">
    <property type="entry name" value="Terpene_cyclase_plant_C1"/>
    <property type="match status" value="1"/>
</dbReference>
<dbReference type="GO" id="GO:0010597">
    <property type="term" value="P:green leaf volatile biosynthetic process"/>
    <property type="evidence" value="ECO:0007669"/>
    <property type="project" value="UniProtKB-ARBA"/>
</dbReference>
<keyword evidence="4" id="KW-0456">Lyase</keyword>
<dbReference type="InterPro" id="IPR008949">
    <property type="entry name" value="Isoprenoid_synthase_dom_sf"/>
</dbReference>
<evidence type="ECO:0000256" key="3">
    <source>
        <dbReference type="ARBA" id="ARBA00022842"/>
    </source>
</evidence>
<dbReference type="GO" id="GO:0010333">
    <property type="term" value="F:terpene synthase activity"/>
    <property type="evidence" value="ECO:0007669"/>
    <property type="project" value="InterPro"/>
</dbReference>
<dbReference type="AlphaFoldDB" id="A0A0D6QR21"/>
<dbReference type="Gene3D" id="1.10.600.10">
    <property type="entry name" value="Farnesyl Diphosphate Synthase"/>
    <property type="match status" value="1"/>
</dbReference>
<feature type="domain" description="Terpene synthase metal-binding" evidence="6">
    <location>
        <begin position="339"/>
        <end position="574"/>
    </location>
</feature>
<comment type="cofactor">
    <cofactor evidence="1">
        <name>Mg(2+)</name>
        <dbReference type="ChEBI" id="CHEBI:18420"/>
    </cofactor>
</comment>
<dbReference type="Pfam" id="PF01397">
    <property type="entry name" value="Terpene_synth"/>
    <property type="match status" value="1"/>
</dbReference>
<evidence type="ECO:0000256" key="2">
    <source>
        <dbReference type="ARBA" id="ARBA00022723"/>
    </source>
</evidence>
<reference evidence="7" key="1">
    <citation type="submission" date="2015-03" db="EMBL/GenBank/DDBJ databases">
        <title>A transcriptome of Araucaria cunninghamii, an australian fine timber species.</title>
        <authorList>
            <person name="Jing Yi C.J.Y."/>
            <person name="Yin San L.Y.S."/>
            <person name="Abdul Karim S.S."/>
            <person name="Wan Azmi N.N."/>
            <person name="Hercus R.R."/>
            <person name="Croft L.L."/>
        </authorList>
    </citation>
    <scope>NUCLEOTIDE SEQUENCE</scope>
    <source>
        <strain evidence="7">MI0301</strain>
        <tissue evidence="7">Leaf</tissue>
    </source>
</reference>
<dbReference type="GO" id="GO:0000287">
    <property type="term" value="F:magnesium ion binding"/>
    <property type="evidence" value="ECO:0007669"/>
    <property type="project" value="InterPro"/>
</dbReference>
<name>A0A0D6QR21_ARACU</name>
<keyword evidence="3" id="KW-0460">Magnesium</keyword>
<evidence type="ECO:0000313" key="7">
    <source>
        <dbReference type="EMBL" id="JAG93007.1"/>
    </source>
</evidence>
<evidence type="ECO:0000256" key="4">
    <source>
        <dbReference type="ARBA" id="ARBA00023239"/>
    </source>
</evidence>
<dbReference type="SFLD" id="SFLDG01019">
    <property type="entry name" value="Terpene_Cyclase_Like_1_C_Termi"/>
    <property type="match status" value="1"/>
</dbReference>
<dbReference type="EMBL" id="GCKF01053153">
    <property type="protein sequence ID" value="JAG93007.1"/>
    <property type="molecule type" value="Transcribed_RNA"/>
</dbReference>
<dbReference type="SFLD" id="SFLDS00005">
    <property type="entry name" value="Isoprenoid_Synthase_Type_I"/>
    <property type="match status" value="1"/>
</dbReference>
<protein>
    <submittedName>
        <fullName evidence="7">Uncharacterized protein</fullName>
    </submittedName>
</protein>
<dbReference type="PANTHER" id="PTHR31739:SF25">
    <property type="entry name" value="(E,E)-GERANYLLINALOOL SYNTHASE"/>
    <property type="match status" value="1"/>
</dbReference>
<dbReference type="Pfam" id="PF03936">
    <property type="entry name" value="Terpene_synth_C"/>
    <property type="match status" value="1"/>
</dbReference>
<dbReference type="InterPro" id="IPR050148">
    <property type="entry name" value="Terpene_synthase-like"/>
</dbReference>
<evidence type="ECO:0000256" key="1">
    <source>
        <dbReference type="ARBA" id="ARBA00001946"/>
    </source>
</evidence>
<dbReference type="InterPro" id="IPR005630">
    <property type="entry name" value="Terpene_synthase_metal-bd"/>
</dbReference>
<feature type="domain" description="Terpene synthase N-terminal" evidence="5">
    <location>
        <begin position="75"/>
        <end position="267"/>
    </location>
</feature>
<evidence type="ECO:0000259" key="5">
    <source>
        <dbReference type="Pfam" id="PF01397"/>
    </source>
</evidence>
<proteinExistence type="predicted"/>
<dbReference type="FunFam" id="1.50.10.130:FF:000002">
    <property type="entry name" value="Ent-copalyl diphosphate synthase, chloroplastic"/>
    <property type="match status" value="1"/>
</dbReference>
<dbReference type="InterPro" id="IPR036965">
    <property type="entry name" value="Terpene_synth_N_sf"/>
</dbReference>
<dbReference type="SUPFAM" id="SSF48239">
    <property type="entry name" value="Terpenoid cyclases/Protein prenyltransferases"/>
    <property type="match status" value="1"/>
</dbReference>
<dbReference type="FunFam" id="1.10.600.10:FF:000005">
    <property type="entry name" value="Ent-kaur-16-ene synthase, chloroplastic"/>
    <property type="match status" value="1"/>
</dbReference>
<dbReference type="InterPro" id="IPR008930">
    <property type="entry name" value="Terpenoid_cyclase/PrenylTrfase"/>
</dbReference>
<dbReference type="InterPro" id="IPR001906">
    <property type="entry name" value="Terpene_synth_N"/>
</dbReference>
<dbReference type="PANTHER" id="PTHR31739">
    <property type="entry name" value="ENT-COPALYL DIPHOSPHATE SYNTHASE, CHLOROPLASTIC"/>
    <property type="match status" value="1"/>
</dbReference>
<dbReference type="SUPFAM" id="SSF48576">
    <property type="entry name" value="Terpenoid synthases"/>
    <property type="match status" value="1"/>
</dbReference>
<dbReference type="GO" id="GO:0016102">
    <property type="term" value="P:diterpenoid biosynthetic process"/>
    <property type="evidence" value="ECO:0007669"/>
    <property type="project" value="InterPro"/>
</dbReference>
<dbReference type="InterPro" id="IPR044814">
    <property type="entry name" value="Terpene_cyclase_plant_C1"/>
</dbReference>
<dbReference type="SFLD" id="SFLDG01014">
    <property type="entry name" value="Terpene_Cyclase_Like_1_N-term"/>
    <property type="match status" value="1"/>
</dbReference>
<keyword evidence="2" id="KW-0479">Metal-binding</keyword>
<accession>A0A0D6QR21</accession>
<organism evidence="7">
    <name type="scientific">Araucaria cunninghamii</name>
    <name type="common">Hoop pine</name>
    <name type="synonym">Moreton Bay pine</name>
    <dbReference type="NCBI Taxonomy" id="56994"/>
    <lineage>
        <taxon>Eukaryota</taxon>
        <taxon>Viridiplantae</taxon>
        <taxon>Streptophyta</taxon>
        <taxon>Embryophyta</taxon>
        <taxon>Tracheophyta</taxon>
        <taxon>Spermatophyta</taxon>
        <taxon>Pinopsida</taxon>
        <taxon>Pinidae</taxon>
        <taxon>Conifers II</taxon>
        <taxon>Araucariales</taxon>
        <taxon>Araucariaceae</taxon>
        <taxon>Araucaria</taxon>
    </lineage>
</organism>
<dbReference type="InterPro" id="IPR034741">
    <property type="entry name" value="Terpene_cyclase-like_1_C"/>
</dbReference>
<dbReference type="Gene3D" id="1.50.10.130">
    <property type="entry name" value="Terpene synthase, N-terminal domain"/>
    <property type="match status" value="1"/>
</dbReference>